<organism evidence="1 2">
    <name type="scientific">Deinococcus psychrotolerans</name>
    <dbReference type="NCBI Taxonomy" id="2489213"/>
    <lineage>
        <taxon>Bacteria</taxon>
        <taxon>Thermotogati</taxon>
        <taxon>Deinococcota</taxon>
        <taxon>Deinococci</taxon>
        <taxon>Deinococcales</taxon>
        <taxon>Deinococcaceae</taxon>
        <taxon>Deinococcus</taxon>
    </lineage>
</organism>
<dbReference type="KEGG" id="dph:EHF33_20725"/>
<protein>
    <recommendedName>
        <fullName evidence="3">Addiction module toxin RelE</fullName>
    </recommendedName>
</protein>
<sequence>MPDLVYTRHPERLQKRHTRIIETLIAMNSAGYKDCVTECIRMCKDLRANGRQSQFVKPLKYFPGAWELKPNIRGGLKGGARVYFIWLSDGRPLLVSAEYKQNGADADDDLLDELVEIAEAVKKGVLTP</sequence>
<dbReference type="RefSeq" id="WP_124875845.1">
    <property type="nucleotide sequence ID" value="NZ_CP034188.1"/>
</dbReference>
<name>A0A3G8YMB2_9DEIO</name>
<evidence type="ECO:0000313" key="2">
    <source>
        <dbReference type="Proteomes" id="UP000276417"/>
    </source>
</evidence>
<reference evidence="1 2" key="1">
    <citation type="submission" date="2018-11" db="EMBL/GenBank/DDBJ databases">
        <title>Deinococcus shelandsis sp. nov., isolated from South Shetland Islands soil of Antarctica.</title>
        <authorList>
            <person name="Tian J."/>
        </authorList>
    </citation>
    <scope>NUCLEOTIDE SEQUENCE [LARGE SCALE GENOMIC DNA]</scope>
    <source>
        <strain evidence="1 2">S14-83T</strain>
        <plasmid evidence="1 2">unnamed4</plasmid>
    </source>
</reference>
<geneLocation type="plasmid" evidence="1 2">
    <name>unnamed4</name>
</geneLocation>
<gene>
    <name evidence="1" type="ORF">EHF33_20725</name>
</gene>
<dbReference type="Proteomes" id="UP000276417">
    <property type="component" value="Plasmid unnamed4"/>
</dbReference>
<dbReference type="OrthoDB" id="73974at2"/>
<evidence type="ECO:0000313" key="1">
    <source>
        <dbReference type="EMBL" id="AZI45337.1"/>
    </source>
</evidence>
<evidence type="ECO:0008006" key="3">
    <source>
        <dbReference type="Google" id="ProtNLM"/>
    </source>
</evidence>
<keyword evidence="1" id="KW-0614">Plasmid</keyword>
<accession>A0A3G8YMB2</accession>
<keyword evidence="2" id="KW-1185">Reference proteome</keyword>
<dbReference type="EMBL" id="CP034188">
    <property type="protein sequence ID" value="AZI45337.1"/>
    <property type="molecule type" value="Genomic_DNA"/>
</dbReference>
<proteinExistence type="predicted"/>
<dbReference type="AlphaFoldDB" id="A0A3G8YMB2"/>